<dbReference type="EMBL" id="BMAT01000042">
    <property type="protein sequence ID" value="GFR58359.1"/>
    <property type="molecule type" value="Genomic_DNA"/>
</dbReference>
<dbReference type="GO" id="GO:0001517">
    <property type="term" value="F:N-acetylglucosamine 6-O-sulfotransferase activity"/>
    <property type="evidence" value="ECO:0007669"/>
    <property type="project" value="TreeGrafter"/>
</dbReference>
<dbReference type="InterPro" id="IPR051135">
    <property type="entry name" value="Gal/GlcNAc/GalNAc_ST"/>
</dbReference>
<dbReference type="PANTHER" id="PTHR10704:SF44">
    <property type="entry name" value="LD35051P-RELATED"/>
    <property type="match status" value="1"/>
</dbReference>
<proteinExistence type="predicted"/>
<gene>
    <name evidence="2" type="ORF">ElyMa_000027200</name>
</gene>
<evidence type="ECO:0000256" key="1">
    <source>
        <dbReference type="SAM" id="Phobius"/>
    </source>
</evidence>
<keyword evidence="3" id="KW-1185">Reference proteome</keyword>
<keyword evidence="1" id="KW-0472">Membrane</keyword>
<dbReference type="AlphaFoldDB" id="A0AAV4ECF7"/>
<keyword evidence="1" id="KW-0812">Transmembrane</keyword>
<dbReference type="SUPFAM" id="SSF52540">
    <property type="entry name" value="P-loop containing nucleoside triphosphate hydrolases"/>
    <property type="match status" value="1"/>
</dbReference>
<comment type="caution">
    <text evidence="2">The sequence shown here is derived from an EMBL/GenBank/DDBJ whole genome shotgun (WGS) entry which is preliminary data.</text>
</comment>
<dbReference type="Gene3D" id="3.40.50.300">
    <property type="entry name" value="P-loop containing nucleotide triphosphate hydrolases"/>
    <property type="match status" value="1"/>
</dbReference>
<dbReference type="InterPro" id="IPR027417">
    <property type="entry name" value="P-loop_NTPase"/>
</dbReference>
<dbReference type="Pfam" id="PF13469">
    <property type="entry name" value="Sulfotransfer_3"/>
    <property type="match status" value="1"/>
</dbReference>
<evidence type="ECO:0000313" key="2">
    <source>
        <dbReference type="EMBL" id="GFR58359.1"/>
    </source>
</evidence>
<dbReference type="GO" id="GO:0006044">
    <property type="term" value="P:N-acetylglucosamine metabolic process"/>
    <property type="evidence" value="ECO:0007669"/>
    <property type="project" value="TreeGrafter"/>
</dbReference>
<protein>
    <submittedName>
        <fullName evidence="2">Carbohydrate sulfotransferase 3</fullName>
    </submittedName>
</protein>
<accession>A0AAV4ECF7</accession>
<dbReference type="GO" id="GO:0006790">
    <property type="term" value="P:sulfur compound metabolic process"/>
    <property type="evidence" value="ECO:0007669"/>
    <property type="project" value="TreeGrafter"/>
</dbReference>
<keyword evidence="1" id="KW-1133">Transmembrane helix</keyword>
<sequence length="309" mass="36293">MRSLPSNRYWYTFLFLLVATLASFAVTFFYNLGIVVVVEDNERLSPIVGPRSDKVQSLLMTFGRSGSSFTSDIIAHNEEVFYTFEPLSFLTRSKERTSVPRHLLTIGLEDFSRRVIESYLTCHFDFDTQKSLVNKHLFVTNSTKDFMSCLRQQDKPGIYYLDCYFQLVQNCTKHRNTLVKTIRFPVKWAKDLMVRLPNLKLIYLIRDPRATLLSQAKVLRNFKLPRDIDKASSLHCQWLSEDLVHLRQLRDMYPDRIKVVRYEHGVLDPQDFATEIYRFLGLAVNKKLRVSCLKFISYETKLYRTVIVL</sequence>
<dbReference type="Proteomes" id="UP000762676">
    <property type="component" value="Unassembled WGS sequence"/>
</dbReference>
<dbReference type="PANTHER" id="PTHR10704">
    <property type="entry name" value="CARBOHYDRATE SULFOTRANSFERASE"/>
    <property type="match status" value="1"/>
</dbReference>
<evidence type="ECO:0000313" key="3">
    <source>
        <dbReference type="Proteomes" id="UP000762676"/>
    </source>
</evidence>
<reference evidence="2 3" key="1">
    <citation type="journal article" date="2021" name="Elife">
        <title>Chloroplast acquisition without the gene transfer in kleptoplastic sea slugs, Plakobranchus ocellatus.</title>
        <authorList>
            <person name="Maeda T."/>
            <person name="Takahashi S."/>
            <person name="Yoshida T."/>
            <person name="Shimamura S."/>
            <person name="Takaki Y."/>
            <person name="Nagai Y."/>
            <person name="Toyoda A."/>
            <person name="Suzuki Y."/>
            <person name="Arimoto A."/>
            <person name="Ishii H."/>
            <person name="Satoh N."/>
            <person name="Nishiyama T."/>
            <person name="Hasebe M."/>
            <person name="Maruyama T."/>
            <person name="Minagawa J."/>
            <person name="Obokata J."/>
            <person name="Shigenobu S."/>
        </authorList>
    </citation>
    <scope>NUCLEOTIDE SEQUENCE [LARGE SCALE GENOMIC DNA]</scope>
</reference>
<name>A0AAV4ECF7_9GAST</name>
<feature type="transmembrane region" description="Helical" evidence="1">
    <location>
        <begin position="12"/>
        <end position="38"/>
    </location>
</feature>
<organism evidence="2 3">
    <name type="scientific">Elysia marginata</name>
    <dbReference type="NCBI Taxonomy" id="1093978"/>
    <lineage>
        <taxon>Eukaryota</taxon>
        <taxon>Metazoa</taxon>
        <taxon>Spiralia</taxon>
        <taxon>Lophotrochozoa</taxon>
        <taxon>Mollusca</taxon>
        <taxon>Gastropoda</taxon>
        <taxon>Heterobranchia</taxon>
        <taxon>Euthyneura</taxon>
        <taxon>Panpulmonata</taxon>
        <taxon>Sacoglossa</taxon>
        <taxon>Placobranchoidea</taxon>
        <taxon>Plakobranchidae</taxon>
        <taxon>Elysia</taxon>
    </lineage>
</organism>